<dbReference type="AlphaFoldDB" id="A0A1A6BJV6"/>
<protein>
    <recommendedName>
        <fullName evidence="4">Abi-like protein</fullName>
    </recommendedName>
</protein>
<dbReference type="RefSeq" id="WP_055577268.1">
    <property type="nucleotide sequence ID" value="NZ_LKTM01000061.1"/>
</dbReference>
<name>A0A1A6BJV6_MYCGO</name>
<dbReference type="EMBL" id="MAEM01000160">
    <property type="protein sequence ID" value="OBS02610.1"/>
    <property type="molecule type" value="Genomic_DNA"/>
</dbReference>
<proteinExistence type="predicted"/>
<reference evidence="2 3" key="1">
    <citation type="submission" date="2016-06" db="EMBL/GenBank/DDBJ databases">
        <authorList>
            <person name="Kjaerup R.B."/>
            <person name="Dalgaard T.S."/>
            <person name="Juul-Madsen H.R."/>
        </authorList>
    </citation>
    <scope>NUCLEOTIDE SEQUENCE [LARGE SCALE GENOMIC DNA]</scope>
    <source>
        <strain evidence="2 3">1245752.6</strain>
    </source>
</reference>
<evidence type="ECO:0008006" key="4">
    <source>
        <dbReference type="Google" id="ProtNLM"/>
    </source>
</evidence>
<dbReference type="OrthoDB" id="3418622at2"/>
<evidence type="ECO:0000313" key="2">
    <source>
        <dbReference type="EMBL" id="OBS02610.1"/>
    </source>
</evidence>
<feature type="compositionally biased region" description="Basic and acidic residues" evidence="1">
    <location>
        <begin position="93"/>
        <end position="107"/>
    </location>
</feature>
<comment type="caution">
    <text evidence="2">The sequence shown here is derived from an EMBL/GenBank/DDBJ whole genome shotgun (WGS) entry which is preliminary data.</text>
</comment>
<evidence type="ECO:0000313" key="3">
    <source>
        <dbReference type="Proteomes" id="UP000093757"/>
    </source>
</evidence>
<dbReference type="Proteomes" id="UP000093757">
    <property type="component" value="Unassembled WGS sequence"/>
</dbReference>
<accession>A0A1A6BJV6</accession>
<evidence type="ECO:0000256" key="1">
    <source>
        <dbReference type="SAM" id="MobiDB-lite"/>
    </source>
</evidence>
<organism evidence="2 3">
    <name type="scientific">Mycobacterium gordonae</name>
    <dbReference type="NCBI Taxonomy" id="1778"/>
    <lineage>
        <taxon>Bacteria</taxon>
        <taxon>Bacillati</taxon>
        <taxon>Actinomycetota</taxon>
        <taxon>Actinomycetes</taxon>
        <taxon>Mycobacteriales</taxon>
        <taxon>Mycobacteriaceae</taxon>
        <taxon>Mycobacterium</taxon>
    </lineage>
</organism>
<gene>
    <name evidence="2" type="ORF">A9W98_13980</name>
</gene>
<sequence length="269" mass="30415">MPHRILPLLGTARIAAYEEYRPYYTKNQIGELYAWHASLASAVHEVLGYSEVAFRNAIDKGLSQWNATYPKSSHPREWLLDPAPELKALIDPPRPEPHQEHNNEGGRSRRRGRRVIHNARINVTRSRGPGHPRRGAPITHDDLLAQLSFGELVHLMPTTADQRHKGFTPREFMWLGGVRSAFPNVDNVFPIDASLPGKRALVDQGRRVGDAAERLRVLRNRIAHYEQILTAQHVQRYRDAIQIVRAICPDAAAALTSISRVLDVANREP</sequence>
<feature type="region of interest" description="Disordered" evidence="1">
    <location>
        <begin position="88"/>
        <end position="114"/>
    </location>
</feature>